<name>A0A936ZV02_9BURK</name>
<evidence type="ECO:0000313" key="3">
    <source>
        <dbReference type="Proteomes" id="UP000613011"/>
    </source>
</evidence>
<reference evidence="2" key="1">
    <citation type="submission" date="2021-01" db="EMBL/GenBank/DDBJ databases">
        <title>Ramlibacter sp. strain AW1 16S ribosomal RNA gene Genome sequencing and assembly.</title>
        <authorList>
            <person name="Kang M."/>
        </authorList>
    </citation>
    <scope>NUCLEOTIDE SEQUENCE</scope>
    <source>
        <strain evidence="2">AW1</strain>
    </source>
</reference>
<organism evidence="2 3">
    <name type="scientific">Ramlibacter aurantiacus</name>
    <dbReference type="NCBI Taxonomy" id="2801330"/>
    <lineage>
        <taxon>Bacteria</taxon>
        <taxon>Pseudomonadati</taxon>
        <taxon>Pseudomonadota</taxon>
        <taxon>Betaproteobacteria</taxon>
        <taxon>Burkholderiales</taxon>
        <taxon>Comamonadaceae</taxon>
        <taxon>Ramlibacter</taxon>
    </lineage>
</organism>
<dbReference type="InterPro" id="IPR005586">
    <property type="entry name" value="ABC_trans_aux"/>
</dbReference>
<evidence type="ECO:0000313" key="2">
    <source>
        <dbReference type="EMBL" id="MBL0421064.1"/>
    </source>
</evidence>
<proteinExistence type="predicted"/>
<comment type="caution">
    <text evidence="2">The sequence shown here is derived from an EMBL/GenBank/DDBJ whole genome shotgun (WGS) entry which is preliminary data.</text>
</comment>
<sequence>MRGRWIFVLMAMLVAGCAGLGDRPVRPAQYDLGPLPAAITPAASGPVLLVPELRSTTALEGVQILYRLAYDNPHETRPYTESRWIGPITELVRERLVAQLALDRPVLGPGQIGTVAPGTAAGAPQVLRLELQEFVHQFDAPGKSLGRLRLKATLMQAAPGLDRLIAQRVFEVSRPAPTPDAHGAVRALSAAVDELAGQLRSWLRDPTVR</sequence>
<keyword evidence="3" id="KW-1185">Reference proteome</keyword>
<protein>
    <submittedName>
        <fullName evidence="2">Membrane integrity-associated transporter subunit PqiC</fullName>
    </submittedName>
</protein>
<gene>
    <name evidence="2" type="ORF">JI739_11960</name>
</gene>
<dbReference type="Proteomes" id="UP000613011">
    <property type="component" value="Unassembled WGS sequence"/>
</dbReference>
<dbReference type="SUPFAM" id="SSF159594">
    <property type="entry name" value="XCC0632-like"/>
    <property type="match status" value="1"/>
</dbReference>
<accession>A0A936ZV02</accession>
<feature type="domain" description="ABC-type transport auxiliary lipoprotein component" evidence="1">
    <location>
        <begin position="30"/>
        <end position="198"/>
    </location>
</feature>
<dbReference type="AlphaFoldDB" id="A0A936ZV02"/>
<dbReference type="RefSeq" id="WP_201684148.1">
    <property type="nucleotide sequence ID" value="NZ_JAEQNA010000004.1"/>
</dbReference>
<dbReference type="PROSITE" id="PS51257">
    <property type="entry name" value="PROKAR_LIPOPROTEIN"/>
    <property type="match status" value="1"/>
</dbReference>
<dbReference type="EMBL" id="JAEQNA010000004">
    <property type="protein sequence ID" value="MBL0421064.1"/>
    <property type="molecule type" value="Genomic_DNA"/>
</dbReference>
<dbReference type="Pfam" id="PF03886">
    <property type="entry name" value="ABC_trans_aux"/>
    <property type="match status" value="1"/>
</dbReference>
<dbReference type="Gene3D" id="3.40.50.10610">
    <property type="entry name" value="ABC-type transport auxiliary lipoprotein component"/>
    <property type="match status" value="1"/>
</dbReference>
<evidence type="ECO:0000259" key="1">
    <source>
        <dbReference type="Pfam" id="PF03886"/>
    </source>
</evidence>